<gene>
    <name evidence="2" type="ordered locus">Tsac_0875</name>
</gene>
<accession>I3VTP6</accession>
<keyword evidence="1" id="KW-0812">Transmembrane</keyword>
<dbReference type="Proteomes" id="UP000006178">
    <property type="component" value="Chromosome"/>
</dbReference>
<feature type="transmembrane region" description="Helical" evidence="1">
    <location>
        <begin position="43"/>
        <end position="62"/>
    </location>
</feature>
<feature type="transmembrane region" description="Helical" evidence="1">
    <location>
        <begin position="12"/>
        <end position="31"/>
    </location>
</feature>
<organism evidence="2 3">
    <name type="scientific">Thermoanaerobacterium saccharolyticum (strain DSM 8691 / JW/SL-YS485)</name>
    <dbReference type="NCBI Taxonomy" id="1094508"/>
    <lineage>
        <taxon>Bacteria</taxon>
        <taxon>Bacillati</taxon>
        <taxon>Bacillota</taxon>
        <taxon>Clostridia</taxon>
        <taxon>Thermoanaerobacterales</taxon>
        <taxon>Thermoanaerobacteraceae</taxon>
        <taxon>Thermoanaerobacterium</taxon>
    </lineage>
</organism>
<dbReference type="BioCyc" id="TSAC1094508:GLMA-882-MONOMER"/>
<evidence type="ECO:0000313" key="2">
    <source>
        <dbReference type="EMBL" id="AFK85891.1"/>
    </source>
</evidence>
<dbReference type="EMBL" id="CP003184">
    <property type="protein sequence ID" value="AFK85891.1"/>
    <property type="molecule type" value="Genomic_DNA"/>
</dbReference>
<dbReference type="RefSeq" id="WP_014757795.1">
    <property type="nucleotide sequence ID" value="NC_017992.1"/>
</dbReference>
<reference evidence="2 3" key="1">
    <citation type="journal article" date="2014" name="Appl. Environ. Microbiol.">
        <title>Profile of Secreted Hydrolases, Associated Proteins, and SlpA in Thermoanaerobacterium saccharolyticum during the Degradation of Hemicellulose.</title>
        <authorList>
            <person name="Currie D.H."/>
            <person name="Guss A.M."/>
            <person name="Herring C.D."/>
            <person name="Giannone R.J."/>
            <person name="Johnson C.M."/>
            <person name="Lankford P.K."/>
            <person name="Brown S.D."/>
            <person name="Hettich R.L."/>
            <person name="Lynd L.R."/>
        </authorList>
    </citation>
    <scope>NUCLEOTIDE SEQUENCE [LARGE SCALE GENOMIC DNA]</scope>
    <source>
        <strain evidence="3">DSM 8691 / JW/SL-YS485</strain>
    </source>
</reference>
<keyword evidence="1" id="KW-0472">Membrane</keyword>
<dbReference type="KEGG" id="tsh:Tsac_0875"/>
<sequence length="67" mass="7446">MVLKNYLKKSKLRYYFIFAGALLISFAEILIRYIKVGDFAEGLFIGIGIGLEILGLIAVGGYNKSNK</sequence>
<proteinExistence type="predicted"/>
<name>I3VTP6_THESW</name>
<evidence type="ECO:0000313" key="3">
    <source>
        <dbReference type="Proteomes" id="UP000006178"/>
    </source>
</evidence>
<dbReference type="AlphaFoldDB" id="I3VTP6"/>
<keyword evidence="1" id="KW-1133">Transmembrane helix</keyword>
<evidence type="ECO:0000256" key="1">
    <source>
        <dbReference type="SAM" id="Phobius"/>
    </source>
</evidence>
<keyword evidence="3" id="KW-1185">Reference proteome</keyword>
<dbReference type="PATRIC" id="fig|1094508.3.peg.885"/>
<protein>
    <submittedName>
        <fullName evidence="2">Uncharacterized protein</fullName>
    </submittedName>
</protein>